<dbReference type="GO" id="GO:0043332">
    <property type="term" value="C:mating projection tip"/>
    <property type="evidence" value="ECO:0007669"/>
    <property type="project" value="EnsemblFungi"/>
</dbReference>
<gene>
    <name evidence="8" type="primary">Prf1</name>
</gene>
<evidence type="ECO:0000256" key="7">
    <source>
        <dbReference type="RuleBase" id="RU003909"/>
    </source>
</evidence>
<comment type="subunit">
    <text evidence="6">Occurs in many kinds of cells as a complex with monomeric actin in a 1:1 ratio.</text>
</comment>
<accession>Q5USB0</accession>
<comment type="function">
    <text evidence="6">Binds to actin and affects the structure of the cytoskeleton. At high concentrations, profilin prevents the polymerization of actin, whereas it enhances it at low concentrations.</text>
</comment>
<dbReference type="PANTHER" id="PTHR11604:SF0">
    <property type="entry name" value="PROFILIN"/>
    <property type="match status" value="1"/>
</dbReference>
<dbReference type="SMART" id="SM00392">
    <property type="entry name" value="PROF"/>
    <property type="match status" value="1"/>
</dbReference>
<evidence type="ECO:0000256" key="1">
    <source>
        <dbReference type="ARBA" id="ARBA00004245"/>
    </source>
</evidence>
<comment type="subcellular location">
    <subcellularLocation>
        <location evidence="1">Cytoplasm</location>
        <location evidence="1">Cytoskeleton</location>
    </subcellularLocation>
</comment>
<dbReference type="PRINTS" id="PR01640">
    <property type="entry name" value="PROFILINPLNT"/>
</dbReference>
<dbReference type="GO" id="GO:0030041">
    <property type="term" value="P:actin filament polymerization"/>
    <property type="evidence" value="ECO:0007669"/>
    <property type="project" value="EnsemblFungi"/>
</dbReference>
<dbReference type="PROSITE" id="PS00414">
    <property type="entry name" value="PROFILIN"/>
    <property type="match status" value="1"/>
</dbReference>
<dbReference type="GO" id="GO:1903475">
    <property type="term" value="P:mitotic actomyosin contractile ring assembly"/>
    <property type="evidence" value="ECO:0007669"/>
    <property type="project" value="EnsemblFungi"/>
</dbReference>
<proteinExistence type="evidence at transcript level"/>
<evidence type="ECO:0000256" key="5">
    <source>
        <dbReference type="ARBA" id="ARBA00023212"/>
    </source>
</evidence>
<dbReference type="InterPro" id="IPR005455">
    <property type="entry name" value="PFN_euk"/>
</dbReference>
<keyword evidence="3" id="KW-0963">Cytoplasm</keyword>
<dbReference type="InterPro" id="IPR027310">
    <property type="entry name" value="Profilin_CS"/>
</dbReference>
<keyword evidence="4 7" id="KW-0009">Actin-binding</keyword>
<dbReference type="PRINTS" id="PR00392">
    <property type="entry name" value="PROFILIN"/>
</dbReference>
<dbReference type="GO" id="GO:0031097">
    <property type="term" value="C:medial cortex"/>
    <property type="evidence" value="ECO:0007669"/>
    <property type="project" value="EnsemblFungi"/>
</dbReference>
<evidence type="ECO:0000256" key="4">
    <source>
        <dbReference type="ARBA" id="ARBA00023203"/>
    </source>
</evidence>
<dbReference type="GO" id="GO:0005085">
    <property type="term" value="F:guanyl-nucleotide exchange factor activity"/>
    <property type="evidence" value="ECO:0007669"/>
    <property type="project" value="EnsemblFungi"/>
</dbReference>
<name>Q5USB0_9PEZI</name>
<sequence>MSWQAYVDTSLVSSGNVDQGAIFSAAGDSVWAATPGFAIQPAEVQKIVAAFSKFGNDSPLFSDGVHIAGTKYILISHEENLIMAKKGKEGMVITRTPQTIIFAHHPESIATPSARTTVEALADYLKKSNY</sequence>
<protein>
    <recommendedName>
        <fullName evidence="7">Profilin</fullName>
    </recommendedName>
</protein>
<dbReference type="CDD" id="cd00148">
    <property type="entry name" value="PROF"/>
    <property type="match status" value="1"/>
</dbReference>
<dbReference type="InterPro" id="IPR036140">
    <property type="entry name" value="PFN_sf"/>
</dbReference>
<dbReference type="AlphaFoldDB" id="Q5USB0"/>
<dbReference type="Gene3D" id="3.30.450.30">
    <property type="entry name" value="Dynein light chain 2a, cytoplasmic"/>
    <property type="match status" value="1"/>
</dbReference>
<dbReference type="GO" id="GO:0051285">
    <property type="term" value="C:cell cortex of cell tip"/>
    <property type="evidence" value="ECO:0007669"/>
    <property type="project" value="EnsemblFungi"/>
</dbReference>
<dbReference type="GO" id="GO:0000755">
    <property type="term" value="P:cytogamy"/>
    <property type="evidence" value="ECO:0007669"/>
    <property type="project" value="EnsemblFungi"/>
</dbReference>
<evidence type="ECO:0000256" key="2">
    <source>
        <dbReference type="ARBA" id="ARBA00010058"/>
    </source>
</evidence>
<dbReference type="GO" id="GO:0003785">
    <property type="term" value="F:actin monomer binding"/>
    <property type="evidence" value="ECO:0007669"/>
    <property type="project" value="EnsemblFungi"/>
</dbReference>
<dbReference type="GO" id="GO:0044396">
    <property type="term" value="P:actin cortical patch organization"/>
    <property type="evidence" value="ECO:0007669"/>
    <property type="project" value="EnsemblFungi"/>
</dbReference>
<evidence type="ECO:0000256" key="6">
    <source>
        <dbReference type="RuleBase" id="RU003908"/>
    </source>
</evidence>
<comment type="similarity">
    <text evidence="2 7">Belongs to the profilin family.</text>
</comment>
<reference evidence="8" key="1">
    <citation type="submission" date="2004-05" db="EMBL/GenBank/DDBJ databases">
        <title>Transcription profiling of trap cells in the nematophagous fungus Monacrosporium haptotylum.</title>
        <authorList>
            <person name="Ahren D."/>
            <person name="Tholander M."/>
            <person name="Fekete C."/>
            <person name="Friman E."/>
            <person name="Johansson T."/>
            <person name="Tunlid A."/>
        </authorList>
    </citation>
    <scope>NUCLEOTIDE SEQUENCE</scope>
    <source>
        <strain evidence="8">CBS200.50</strain>
    </source>
</reference>
<keyword evidence="5 6" id="KW-0206">Cytoskeleton</keyword>
<evidence type="ECO:0000256" key="3">
    <source>
        <dbReference type="ARBA" id="ARBA00022490"/>
    </source>
</evidence>
<dbReference type="Pfam" id="PF00235">
    <property type="entry name" value="Profilin"/>
    <property type="match status" value="1"/>
</dbReference>
<organism evidence="8">
    <name type="scientific">Dactylellina haptotyla</name>
    <dbReference type="NCBI Taxonomy" id="430498"/>
    <lineage>
        <taxon>Eukaryota</taxon>
        <taxon>Fungi</taxon>
        <taxon>Dikarya</taxon>
        <taxon>Ascomycota</taxon>
        <taxon>Pezizomycotina</taxon>
        <taxon>Orbiliomycetes</taxon>
        <taxon>Orbiliales</taxon>
        <taxon>Orbiliaceae</taxon>
        <taxon>Dactylellina</taxon>
    </lineage>
</organism>
<dbReference type="PANTHER" id="PTHR11604">
    <property type="entry name" value="PROFILIN"/>
    <property type="match status" value="1"/>
</dbReference>
<dbReference type="EMBL" id="AY635995">
    <property type="protein sequence ID" value="AAU06198.1"/>
    <property type="molecule type" value="mRNA"/>
</dbReference>
<evidence type="ECO:0000313" key="8">
    <source>
        <dbReference type="EMBL" id="AAU06198.1"/>
    </source>
</evidence>
<dbReference type="OMA" id="QGQKFML"/>
<dbReference type="SUPFAM" id="SSF55770">
    <property type="entry name" value="Profilin (actin-binding protein)"/>
    <property type="match status" value="1"/>
</dbReference>
<dbReference type="InterPro" id="IPR048278">
    <property type="entry name" value="PFN"/>
</dbReference>
<dbReference type="GO" id="GO:0005856">
    <property type="term" value="C:cytoskeleton"/>
    <property type="evidence" value="ECO:0007669"/>
    <property type="project" value="UniProtKB-SubCell"/>
</dbReference>